<comment type="similarity">
    <text evidence="3">Belongs to the peptidase M1 family.</text>
</comment>
<evidence type="ECO:0000256" key="8">
    <source>
        <dbReference type="ARBA" id="ARBA00022723"/>
    </source>
</evidence>
<reference evidence="14 15" key="1">
    <citation type="submission" date="2016-10" db="EMBL/GenBank/DDBJ databases">
        <authorList>
            <person name="de Groot N.N."/>
        </authorList>
    </citation>
    <scope>NUCLEOTIDE SEQUENCE [LARGE SCALE GENOMIC DNA]</scope>
    <source>
        <strain evidence="14 15">DSM 21039</strain>
    </source>
</reference>
<dbReference type="STRING" id="573321.SAMN04488505_104493"/>
<dbReference type="InterPro" id="IPR045357">
    <property type="entry name" value="Aminopeptidase_N-like_N"/>
</dbReference>
<evidence type="ECO:0000313" key="14">
    <source>
        <dbReference type="EMBL" id="SEM47247.1"/>
    </source>
</evidence>
<evidence type="ECO:0000256" key="6">
    <source>
        <dbReference type="ARBA" id="ARBA00022438"/>
    </source>
</evidence>
<dbReference type="EC" id="3.4.11.2" evidence="4"/>
<dbReference type="SUPFAM" id="SSF63737">
    <property type="entry name" value="Leukotriene A4 hydrolase N-terminal domain"/>
    <property type="match status" value="1"/>
</dbReference>
<dbReference type="Pfam" id="PF17900">
    <property type="entry name" value="Peptidase_M1_N"/>
    <property type="match status" value="1"/>
</dbReference>
<keyword evidence="15" id="KW-1185">Reference proteome</keyword>
<evidence type="ECO:0000256" key="2">
    <source>
        <dbReference type="ARBA" id="ARBA00001947"/>
    </source>
</evidence>
<evidence type="ECO:0000256" key="7">
    <source>
        <dbReference type="ARBA" id="ARBA00022670"/>
    </source>
</evidence>
<keyword evidence="6 14" id="KW-0031">Aminopeptidase</keyword>
<sequence length="802" mass="91432">MLPAKAQQPGVYRETAPKVNSLVHTELEVSFDNRKELLHGKAWIILQPYAYAVDSLTLDAKSMLIHELALMKAGKKQPLKYRYDSAQLQIKLDKTYRPGEKYTIYIAYTAQPALVKSQGSSAITSARGLYFTNPDSTIPGKPVQIWTQGETEASSAWFPTIDKPNQKMTTEIRMTVPAAYTTLSNGRLAAQHSNGDGTRTDTWKMELPHAPYLVMMATGMYYIYKDKWKNREVSYYVEPAQAPYAKKLFANTPEMMTFISNTLGVDYPWNKYAQIIVRDFVSGAMENTTATVHGDFTYQNDRQLTDDRVWDGNIVHELFHQWFGDYVTTESWSNLTVNESFANYSETLWQEYKYGPDAGDYTNNNALKIYMDGGLADEQKNLVRFYYDTQEDVIDRVTYQKGGRILHMLRNCLGKEVFYKGLHLYLTQNAFKTGEAQQLRLALEEASGRDLNWFFNQWYYGSGHPYLDVQYNWNAATGIQTVYVQQTQAGKTFTLPFAIDIYTNGKKERHEVWMKQKADTFRFALPSRPELVNVDADKVLIAVKTDHKSLQEYAYQYFHAPLYMDRLEAIQKAAAAQQDADARKVLVAACKDKFFRLRITAMDSLNMQQPELKAAALPVLLNLARTDSFTLVQAAAIKAIGRLKDTTYMPLFREKINSRSYGVQAAALSAMAAVNMPEAKHYAAMLEKDSKDYLSWALAAVYVMSGDTTKLDFFSRTLDSMFTNMKSRVVVGYLKLLEQTSDNVTFNDNFQKALKYVRDYKPYHLQGRFVPVLQSIKDRKTAAHLDAQASMVSAAIQEMTTP</sequence>
<dbReference type="GO" id="GO:0016020">
    <property type="term" value="C:membrane"/>
    <property type="evidence" value="ECO:0007669"/>
    <property type="project" value="TreeGrafter"/>
</dbReference>
<keyword evidence="7" id="KW-0645">Protease</keyword>
<evidence type="ECO:0000259" key="12">
    <source>
        <dbReference type="Pfam" id="PF01433"/>
    </source>
</evidence>
<keyword evidence="8" id="KW-0479">Metal-binding</keyword>
<evidence type="ECO:0000256" key="11">
    <source>
        <dbReference type="ARBA" id="ARBA00023049"/>
    </source>
</evidence>
<dbReference type="Gene3D" id="2.60.40.1730">
    <property type="entry name" value="tricorn interacting facor f3 domain"/>
    <property type="match status" value="1"/>
</dbReference>
<dbReference type="GO" id="GO:0008270">
    <property type="term" value="F:zinc ion binding"/>
    <property type="evidence" value="ECO:0007669"/>
    <property type="project" value="InterPro"/>
</dbReference>
<dbReference type="Proteomes" id="UP000198984">
    <property type="component" value="Unassembled WGS sequence"/>
</dbReference>
<evidence type="ECO:0000256" key="5">
    <source>
        <dbReference type="ARBA" id="ARBA00015611"/>
    </source>
</evidence>
<dbReference type="GO" id="GO:0043171">
    <property type="term" value="P:peptide catabolic process"/>
    <property type="evidence" value="ECO:0007669"/>
    <property type="project" value="TreeGrafter"/>
</dbReference>
<organism evidence="14 15">
    <name type="scientific">Chitinophaga rupis</name>
    <dbReference type="NCBI Taxonomy" id="573321"/>
    <lineage>
        <taxon>Bacteria</taxon>
        <taxon>Pseudomonadati</taxon>
        <taxon>Bacteroidota</taxon>
        <taxon>Chitinophagia</taxon>
        <taxon>Chitinophagales</taxon>
        <taxon>Chitinophagaceae</taxon>
        <taxon>Chitinophaga</taxon>
    </lineage>
</organism>
<dbReference type="InterPro" id="IPR001930">
    <property type="entry name" value="Peptidase_M1"/>
</dbReference>
<dbReference type="Pfam" id="PF01433">
    <property type="entry name" value="Peptidase_M1"/>
    <property type="match status" value="1"/>
</dbReference>
<dbReference type="InterPro" id="IPR014782">
    <property type="entry name" value="Peptidase_M1_dom"/>
</dbReference>
<dbReference type="InterPro" id="IPR011989">
    <property type="entry name" value="ARM-like"/>
</dbReference>
<keyword evidence="9" id="KW-0378">Hydrolase</keyword>
<dbReference type="Gene3D" id="1.25.10.10">
    <property type="entry name" value="Leucine-rich Repeat Variant"/>
    <property type="match status" value="1"/>
</dbReference>
<gene>
    <name evidence="14" type="ORF">SAMN04488505_104493</name>
</gene>
<dbReference type="GO" id="GO:0005737">
    <property type="term" value="C:cytoplasm"/>
    <property type="evidence" value="ECO:0007669"/>
    <property type="project" value="TreeGrafter"/>
</dbReference>
<evidence type="ECO:0000259" key="13">
    <source>
        <dbReference type="Pfam" id="PF17900"/>
    </source>
</evidence>
<dbReference type="GO" id="GO:0006508">
    <property type="term" value="P:proteolysis"/>
    <property type="evidence" value="ECO:0007669"/>
    <property type="project" value="UniProtKB-KW"/>
</dbReference>
<dbReference type="PANTHER" id="PTHR11533:SF174">
    <property type="entry name" value="PUROMYCIN-SENSITIVE AMINOPEPTIDASE-RELATED"/>
    <property type="match status" value="1"/>
</dbReference>
<dbReference type="SUPFAM" id="SSF48371">
    <property type="entry name" value="ARM repeat"/>
    <property type="match status" value="1"/>
</dbReference>
<dbReference type="CDD" id="cd09603">
    <property type="entry name" value="M1_APN_like"/>
    <property type="match status" value="1"/>
</dbReference>
<dbReference type="PRINTS" id="PR00756">
    <property type="entry name" value="ALADIPTASE"/>
</dbReference>
<dbReference type="GO" id="GO:0042277">
    <property type="term" value="F:peptide binding"/>
    <property type="evidence" value="ECO:0007669"/>
    <property type="project" value="TreeGrafter"/>
</dbReference>
<comment type="catalytic activity">
    <reaction evidence="1">
        <text>Release of an N-terminal amino acid, Xaa-|-Yaa- from a peptide, amide or arylamide. Xaa is preferably Ala, but may be most amino acids including Pro (slow action). When a terminal hydrophobic residue is followed by a prolyl residue, the two may be released as an intact Xaa-Pro dipeptide.</text>
        <dbReference type="EC" id="3.4.11.2"/>
    </reaction>
</comment>
<dbReference type="InterPro" id="IPR027268">
    <property type="entry name" value="Peptidase_M4/M1_CTD_sf"/>
</dbReference>
<evidence type="ECO:0000256" key="10">
    <source>
        <dbReference type="ARBA" id="ARBA00022833"/>
    </source>
</evidence>
<feature type="domain" description="Aminopeptidase N-like N-terminal" evidence="13">
    <location>
        <begin position="24"/>
        <end position="213"/>
    </location>
</feature>
<dbReference type="AlphaFoldDB" id="A0A1H7YPM8"/>
<accession>A0A1H7YPM8</accession>
<evidence type="ECO:0000256" key="3">
    <source>
        <dbReference type="ARBA" id="ARBA00010136"/>
    </source>
</evidence>
<evidence type="ECO:0000256" key="1">
    <source>
        <dbReference type="ARBA" id="ARBA00000098"/>
    </source>
</evidence>
<dbReference type="PANTHER" id="PTHR11533">
    <property type="entry name" value="PROTEASE M1 ZINC METALLOPROTEASE"/>
    <property type="match status" value="1"/>
</dbReference>
<dbReference type="EMBL" id="FOBB01000004">
    <property type="protein sequence ID" value="SEM47247.1"/>
    <property type="molecule type" value="Genomic_DNA"/>
</dbReference>
<dbReference type="InterPro" id="IPR042097">
    <property type="entry name" value="Aminopeptidase_N-like_N_sf"/>
</dbReference>
<keyword evidence="10" id="KW-0862">Zinc</keyword>
<dbReference type="GO" id="GO:0005615">
    <property type="term" value="C:extracellular space"/>
    <property type="evidence" value="ECO:0007669"/>
    <property type="project" value="TreeGrafter"/>
</dbReference>
<dbReference type="SUPFAM" id="SSF55486">
    <property type="entry name" value="Metalloproteases ('zincins'), catalytic domain"/>
    <property type="match status" value="1"/>
</dbReference>
<comment type="cofactor">
    <cofactor evidence="2">
        <name>Zn(2+)</name>
        <dbReference type="ChEBI" id="CHEBI:29105"/>
    </cofactor>
</comment>
<evidence type="ECO:0000256" key="9">
    <source>
        <dbReference type="ARBA" id="ARBA00022801"/>
    </source>
</evidence>
<dbReference type="Gene3D" id="1.10.390.10">
    <property type="entry name" value="Neutral Protease Domain 2"/>
    <property type="match status" value="1"/>
</dbReference>
<dbReference type="Pfam" id="PF13646">
    <property type="entry name" value="HEAT_2"/>
    <property type="match status" value="1"/>
</dbReference>
<dbReference type="InterPro" id="IPR050344">
    <property type="entry name" value="Peptidase_M1_aminopeptidases"/>
</dbReference>
<dbReference type="InterPro" id="IPR016024">
    <property type="entry name" value="ARM-type_fold"/>
</dbReference>
<evidence type="ECO:0000313" key="15">
    <source>
        <dbReference type="Proteomes" id="UP000198984"/>
    </source>
</evidence>
<dbReference type="GO" id="GO:0070006">
    <property type="term" value="F:metalloaminopeptidase activity"/>
    <property type="evidence" value="ECO:0007669"/>
    <property type="project" value="TreeGrafter"/>
</dbReference>
<evidence type="ECO:0000256" key="4">
    <source>
        <dbReference type="ARBA" id="ARBA00012564"/>
    </source>
</evidence>
<protein>
    <recommendedName>
        <fullName evidence="5">Aminopeptidase N</fullName>
        <ecNumber evidence="4">3.4.11.2</ecNumber>
    </recommendedName>
</protein>
<proteinExistence type="inferred from homology"/>
<name>A0A1H7YPM8_9BACT</name>
<keyword evidence="11" id="KW-0482">Metalloprotease</keyword>
<feature type="domain" description="Peptidase M1 membrane alanine aminopeptidase" evidence="12">
    <location>
        <begin position="251"/>
        <end position="458"/>
    </location>
</feature>
<dbReference type="GO" id="GO:0016285">
    <property type="term" value="F:alanyl aminopeptidase activity"/>
    <property type="evidence" value="ECO:0007669"/>
    <property type="project" value="UniProtKB-EC"/>
</dbReference>